<organism evidence="4 5">
    <name type="scientific">Nocardiopsis tropica</name>
    <dbReference type="NCBI Taxonomy" id="109330"/>
    <lineage>
        <taxon>Bacteria</taxon>
        <taxon>Bacillati</taxon>
        <taxon>Actinomycetota</taxon>
        <taxon>Actinomycetes</taxon>
        <taxon>Streptosporangiales</taxon>
        <taxon>Nocardiopsidaceae</taxon>
        <taxon>Nocardiopsis</taxon>
    </lineage>
</organism>
<dbReference type="Proteomes" id="UP001432401">
    <property type="component" value="Unassembled WGS sequence"/>
</dbReference>
<gene>
    <name evidence="4" type="ORF">ABUK86_09805</name>
</gene>
<keyword evidence="5" id="KW-1185">Reference proteome</keyword>
<dbReference type="PANTHER" id="PTHR43158">
    <property type="entry name" value="SKFA PEPTIDE EXPORT ATP-BINDING PROTEIN SKFE"/>
    <property type="match status" value="1"/>
</dbReference>
<dbReference type="SUPFAM" id="SSF52540">
    <property type="entry name" value="P-loop containing nucleoside triphosphate hydrolases"/>
    <property type="match status" value="1"/>
</dbReference>
<evidence type="ECO:0000256" key="2">
    <source>
        <dbReference type="ARBA" id="ARBA00022840"/>
    </source>
</evidence>
<evidence type="ECO:0000313" key="4">
    <source>
        <dbReference type="EMBL" id="MES0834072.1"/>
    </source>
</evidence>
<dbReference type="Gene3D" id="3.40.50.300">
    <property type="entry name" value="P-loop containing nucleotide triphosphate hydrolases"/>
    <property type="match status" value="1"/>
</dbReference>
<dbReference type="InterPro" id="IPR003439">
    <property type="entry name" value="ABC_transporter-like_ATP-bd"/>
</dbReference>
<protein>
    <submittedName>
        <fullName evidence="4">ABC transporter ATP-binding protein</fullName>
    </submittedName>
</protein>
<proteinExistence type="predicted"/>
<dbReference type="InterPro" id="IPR027417">
    <property type="entry name" value="P-loop_NTPase"/>
</dbReference>
<dbReference type="Pfam" id="PF00005">
    <property type="entry name" value="ABC_tran"/>
    <property type="match status" value="1"/>
</dbReference>
<reference evidence="4 5" key="1">
    <citation type="submission" date="2024-06" db="EMBL/GenBank/DDBJ databases">
        <authorList>
            <person name="Bataeva Y.V."/>
            <person name="Grigorian L.N."/>
            <person name="Solomentsev V.I."/>
        </authorList>
    </citation>
    <scope>NUCLEOTIDE SEQUENCE [LARGE SCALE GENOMIC DNA]</scope>
    <source>
        <strain evidence="5">SCPM-O-B-12605 (RCAM04882)</strain>
    </source>
</reference>
<dbReference type="RefSeq" id="WP_267947484.1">
    <property type="nucleotide sequence ID" value="NZ_JBEQNA010000005.1"/>
</dbReference>
<sequence length="261" mass="27888">MDGRVLGLSGVTVRRGGATLVDGVDWSVLEGERWAVLGPNGAGKTTLLNVAFSQLYPTAGDVEILGERLGRVDVFELRPLIGYAGASVASRIEAGTPVLDIVLSAAYGYVGRFREEYGSPDYGRARALLGHWGVADLADRDFHTLSEGERKRVLIARALMADPELLLLDEPAAGLDLGGREDLVRRLGGLARNESAPALVVVSHHVEEIPAGFTHVLLLRGGGVVQAGPIEEVLTAEHLSETFGLPLKVERDGDRWNARAV</sequence>
<keyword evidence="2 4" id="KW-0067">ATP-binding</keyword>
<dbReference type="PROSITE" id="PS50893">
    <property type="entry name" value="ABC_TRANSPORTER_2"/>
    <property type="match status" value="1"/>
</dbReference>
<name>A0ABV1ZSG9_9ACTN</name>
<dbReference type="InterPro" id="IPR003593">
    <property type="entry name" value="AAA+_ATPase"/>
</dbReference>
<feature type="domain" description="ABC transporter" evidence="3">
    <location>
        <begin position="6"/>
        <end position="246"/>
    </location>
</feature>
<evidence type="ECO:0000259" key="3">
    <source>
        <dbReference type="PROSITE" id="PS50893"/>
    </source>
</evidence>
<dbReference type="SMART" id="SM00382">
    <property type="entry name" value="AAA"/>
    <property type="match status" value="1"/>
</dbReference>
<keyword evidence="1" id="KW-0547">Nucleotide-binding</keyword>
<dbReference type="EMBL" id="JBEQNB010000004">
    <property type="protein sequence ID" value="MES0834072.1"/>
    <property type="molecule type" value="Genomic_DNA"/>
</dbReference>
<comment type="caution">
    <text evidence="4">The sequence shown here is derived from an EMBL/GenBank/DDBJ whole genome shotgun (WGS) entry which is preliminary data.</text>
</comment>
<accession>A0ABV1ZSG9</accession>
<evidence type="ECO:0000313" key="5">
    <source>
        <dbReference type="Proteomes" id="UP001432401"/>
    </source>
</evidence>
<dbReference type="GO" id="GO:0005524">
    <property type="term" value="F:ATP binding"/>
    <property type="evidence" value="ECO:0007669"/>
    <property type="project" value="UniProtKB-KW"/>
</dbReference>
<dbReference type="PANTHER" id="PTHR43158:SF2">
    <property type="entry name" value="SKFA PEPTIDE EXPORT ATP-BINDING PROTEIN SKFE"/>
    <property type="match status" value="1"/>
</dbReference>
<evidence type="ECO:0000256" key="1">
    <source>
        <dbReference type="ARBA" id="ARBA00022741"/>
    </source>
</evidence>